<evidence type="ECO:0000313" key="14">
    <source>
        <dbReference type="EMBL" id="RST71552.1"/>
    </source>
</evidence>
<comment type="subunit">
    <text evidence="10">Monomer.</text>
</comment>
<dbReference type="GO" id="GO:0006400">
    <property type="term" value="P:tRNA modification"/>
    <property type="evidence" value="ECO:0007669"/>
    <property type="project" value="TreeGrafter"/>
</dbReference>
<dbReference type="SUPFAM" id="SSF52540">
    <property type="entry name" value="P-loop containing nucleoside triphosphate hydrolases"/>
    <property type="match status" value="1"/>
</dbReference>
<sequence>MFEFAYKGKIICIYGPTAAYKSKFAISLAKDIGGIIINADSQQIYNQIPILTSQPSEEELNLAKHKFYGIINPNRKFSVFEWLEIVVKEINSSLAQGLNPILVGGTGLYFSCLINGIADIPEITKKTNEKVLSLTKKISNFELHELLSNYDKKLSERLSINDRVRILRGLEVFFETGISILEWQKSNKLFFEKDDFTNIYICPNREILYKNINTRFLRMLDCGVVNEVKTLIKTYKIDELPKIIGLSTIHQYNLNQISYDEMILKVQRLTRNYAKRQYTWFNNKFKHNSIIKEYN</sequence>
<evidence type="ECO:0000256" key="13">
    <source>
        <dbReference type="RuleBase" id="RU003785"/>
    </source>
</evidence>
<keyword evidence="15" id="KW-1185">Reference proteome</keyword>
<evidence type="ECO:0000256" key="7">
    <source>
        <dbReference type="ARBA" id="ARBA00022840"/>
    </source>
</evidence>
<comment type="caution">
    <text evidence="14">The sequence shown here is derived from an EMBL/GenBank/DDBJ whole genome shotgun (WGS) entry which is preliminary data.</text>
</comment>
<dbReference type="Gene3D" id="1.10.20.140">
    <property type="match status" value="1"/>
</dbReference>
<dbReference type="InterPro" id="IPR027417">
    <property type="entry name" value="P-loop_NTPase"/>
</dbReference>
<evidence type="ECO:0000256" key="10">
    <source>
        <dbReference type="HAMAP-Rule" id="MF_00185"/>
    </source>
</evidence>
<dbReference type="HAMAP" id="MF_00185">
    <property type="entry name" value="IPP_trans"/>
    <property type="match status" value="1"/>
</dbReference>
<gene>
    <name evidence="10 14" type="primary">miaA</name>
    <name evidence="14" type="ORF">EIC27_00740</name>
</gene>
<evidence type="ECO:0000256" key="4">
    <source>
        <dbReference type="ARBA" id="ARBA00022679"/>
    </source>
</evidence>
<evidence type="ECO:0000256" key="2">
    <source>
        <dbReference type="ARBA" id="ARBA00003213"/>
    </source>
</evidence>
<dbReference type="OrthoDB" id="9776390at2"/>
<dbReference type="EMBL" id="RXFM01000006">
    <property type="protein sequence ID" value="RST71552.1"/>
    <property type="molecule type" value="Genomic_DNA"/>
</dbReference>
<evidence type="ECO:0000256" key="11">
    <source>
        <dbReference type="RuleBase" id="RU003783"/>
    </source>
</evidence>
<name>A0A3S0FT81_9RICK</name>
<feature type="region of interest" description="Interaction with substrate tRNA" evidence="10">
    <location>
        <begin position="40"/>
        <end position="43"/>
    </location>
</feature>
<dbReference type="Proteomes" id="UP000279470">
    <property type="component" value="Unassembled WGS sequence"/>
</dbReference>
<dbReference type="PANTHER" id="PTHR11088">
    <property type="entry name" value="TRNA DIMETHYLALLYLTRANSFERASE"/>
    <property type="match status" value="1"/>
</dbReference>
<reference evidence="15" key="1">
    <citation type="submission" date="2018-11" db="EMBL/GenBank/DDBJ databases">
        <title>Phylogenetic, genomic, and biogeographic characterization of a novel and ubiquitous marine invertebrate-associated Rickettsiales parasite, Candidatus Marinoinvertebrata rohwerii, gen. nov., sp. nov.</title>
        <authorList>
            <person name="Klinges J.G."/>
            <person name="Rosales S.M."/>
            <person name="Mcminds R."/>
            <person name="Shaver E.C."/>
            <person name="Shantz A."/>
            <person name="Peters E.C."/>
            <person name="Burkepile D.E."/>
            <person name="Silliman B.R."/>
            <person name="Vega Thurber R.L."/>
        </authorList>
    </citation>
    <scope>NUCLEOTIDE SEQUENCE [LARGE SCALE GENOMIC DNA]</scope>
    <source>
        <strain evidence="15">a_cerv_44</strain>
    </source>
</reference>
<feature type="site" description="Interaction with substrate tRNA" evidence="10">
    <location>
        <position position="106"/>
    </location>
</feature>
<evidence type="ECO:0000256" key="5">
    <source>
        <dbReference type="ARBA" id="ARBA00022694"/>
    </source>
</evidence>
<dbReference type="AlphaFoldDB" id="A0A3S0FT81"/>
<comment type="caution">
    <text evidence="10">Lacks conserved residue(s) required for the propagation of feature annotation.</text>
</comment>
<dbReference type="RefSeq" id="WP_126044253.1">
    <property type="nucleotide sequence ID" value="NZ_RXFM01000006.1"/>
</dbReference>
<evidence type="ECO:0000256" key="6">
    <source>
        <dbReference type="ARBA" id="ARBA00022741"/>
    </source>
</evidence>
<dbReference type="InterPro" id="IPR039657">
    <property type="entry name" value="Dimethylallyltransferase"/>
</dbReference>
<evidence type="ECO:0000313" key="15">
    <source>
        <dbReference type="Proteomes" id="UP000279470"/>
    </source>
</evidence>
<protein>
    <recommendedName>
        <fullName evidence="10">tRNA dimethylallyltransferase</fullName>
        <ecNumber evidence="10">2.5.1.75</ecNumber>
    </recommendedName>
    <alternativeName>
        <fullName evidence="10">Dimethylallyl diphosphate:tRNA dimethylallyltransferase</fullName>
        <shortName evidence="10">DMAPP:tRNA dimethylallyltransferase</shortName>
        <shortName evidence="10">DMATase</shortName>
    </alternativeName>
    <alternativeName>
        <fullName evidence="10">Isopentenyl-diphosphate:tRNA isopentenyltransferase</fullName>
        <shortName evidence="10">IPP transferase</shortName>
        <shortName evidence="10">IPPT</shortName>
        <shortName evidence="10">IPTase</shortName>
    </alternativeName>
</protein>
<comment type="catalytic activity">
    <reaction evidence="9 10 11">
        <text>adenosine(37) in tRNA + dimethylallyl diphosphate = N(6)-dimethylallyladenosine(37) in tRNA + diphosphate</text>
        <dbReference type="Rhea" id="RHEA:26482"/>
        <dbReference type="Rhea" id="RHEA-COMP:10162"/>
        <dbReference type="Rhea" id="RHEA-COMP:10375"/>
        <dbReference type="ChEBI" id="CHEBI:33019"/>
        <dbReference type="ChEBI" id="CHEBI:57623"/>
        <dbReference type="ChEBI" id="CHEBI:74411"/>
        <dbReference type="ChEBI" id="CHEBI:74415"/>
        <dbReference type="EC" id="2.5.1.75"/>
    </reaction>
</comment>
<feature type="binding site" evidence="10">
    <location>
        <begin position="15"/>
        <end position="22"/>
    </location>
    <ligand>
        <name>ATP</name>
        <dbReference type="ChEBI" id="CHEBI:30616"/>
    </ligand>
</feature>
<dbReference type="PANTHER" id="PTHR11088:SF60">
    <property type="entry name" value="TRNA DIMETHYLALLYLTRANSFERASE"/>
    <property type="match status" value="1"/>
</dbReference>
<evidence type="ECO:0000256" key="8">
    <source>
        <dbReference type="ARBA" id="ARBA00022842"/>
    </source>
</evidence>
<organism evidence="14 15">
    <name type="scientific">Candidatus Aquarickettsia rohweri</name>
    <dbReference type="NCBI Taxonomy" id="2602574"/>
    <lineage>
        <taxon>Bacteria</taxon>
        <taxon>Pseudomonadati</taxon>
        <taxon>Pseudomonadota</taxon>
        <taxon>Alphaproteobacteria</taxon>
        <taxon>Rickettsiales</taxon>
        <taxon>Candidatus Midichloriaceae</taxon>
        <taxon>Candidatus Aquarickettsia</taxon>
    </lineage>
</organism>
<dbReference type="InterPro" id="IPR018022">
    <property type="entry name" value="IPT"/>
</dbReference>
<evidence type="ECO:0000256" key="12">
    <source>
        <dbReference type="RuleBase" id="RU003784"/>
    </source>
</evidence>
<keyword evidence="4 10" id="KW-0808">Transferase</keyword>
<dbReference type="NCBIfam" id="TIGR00174">
    <property type="entry name" value="miaA"/>
    <property type="match status" value="1"/>
</dbReference>
<dbReference type="EC" id="2.5.1.75" evidence="10"/>
<keyword evidence="6 10" id="KW-0547">Nucleotide-binding</keyword>
<keyword evidence="7 10" id="KW-0067">ATP-binding</keyword>
<dbReference type="GO" id="GO:0052381">
    <property type="term" value="F:tRNA dimethylallyltransferase activity"/>
    <property type="evidence" value="ECO:0007669"/>
    <property type="project" value="UniProtKB-UniRule"/>
</dbReference>
<dbReference type="Pfam" id="PF01715">
    <property type="entry name" value="IPPT"/>
    <property type="match status" value="1"/>
</dbReference>
<evidence type="ECO:0000256" key="1">
    <source>
        <dbReference type="ARBA" id="ARBA00001946"/>
    </source>
</evidence>
<comment type="function">
    <text evidence="2 10 12">Catalyzes the transfer of a dimethylallyl group onto the adenine at position 37 in tRNAs that read codons beginning with uridine, leading to the formation of N6-(dimethylallyl)adenosine (i(6)A).</text>
</comment>
<keyword evidence="8 10" id="KW-0460">Magnesium</keyword>
<comment type="cofactor">
    <cofactor evidence="1 10">
        <name>Mg(2+)</name>
        <dbReference type="ChEBI" id="CHEBI:18420"/>
    </cofactor>
</comment>
<accession>A0A3S0FT81</accession>
<dbReference type="GO" id="GO:0005524">
    <property type="term" value="F:ATP binding"/>
    <property type="evidence" value="ECO:0007669"/>
    <property type="project" value="UniProtKB-UniRule"/>
</dbReference>
<evidence type="ECO:0000256" key="3">
    <source>
        <dbReference type="ARBA" id="ARBA00005842"/>
    </source>
</evidence>
<proteinExistence type="inferred from homology"/>
<dbReference type="Gene3D" id="3.40.50.300">
    <property type="entry name" value="P-loop containing nucleotide triphosphate hydrolases"/>
    <property type="match status" value="1"/>
</dbReference>
<keyword evidence="5 10" id="KW-0819">tRNA processing</keyword>
<evidence type="ECO:0000256" key="9">
    <source>
        <dbReference type="ARBA" id="ARBA00049563"/>
    </source>
</evidence>
<comment type="similarity">
    <text evidence="3 10 13">Belongs to the IPP transferase family.</text>
</comment>